<feature type="compositionally biased region" description="Basic and acidic residues" evidence="1">
    <location>
        <begin position="138"/>
        <end position="148"/>
    </location>
</feature>
<dbReference type="SUPFAM" id="SSF158634">
    <property type="entry name" value="RPA2825-like"/>
    <property type="match status" value="1"/>
</dbReference>
<dbReference type="HOGENOM" id="CLU_1278383_0_0_1"/>
<dbReference type="OrthoDB" id="4500628at2759"/>
<evidence type="ECO:0000313" key="3">
    <source>
        <dbReference type="EMBL" id="EED22063.1"/>
    </source>
</evidence>
<accession>B8LZI1</accession>
<dbReference type="EMBL" id="EQ962653">
    <property type="protein sequence ID" value="EED22063.1"/>
    <property type="molecule type" value="Genomic_DNA"/>
</dbReference>
<reference evidence="4" key="1">
    <citation type="journal article" date="2015" name="Genome Announc.">
        <title>Genome sequence of the AIDS-associated pathogen Penicillium marneffei (ATCC18224) and its near taxonomic relative Talaromyces stipitatus (ATCC10500).</title>
        <authorList>
            <person name="Nierman W.C."/>
            <person name="Fedorova-Abrams N.D."/>
            <person name="Andrianopoulos A."/>
        </authorList>
    </citation>
    <scope>NUCLEOTIDE SEQUENCE [LARGE SCALE GENOMIC DNA]</scope>
    <source>
        <strain evidence="4">ATCC 10500 / CBS 375.48 / QM 6759 / NRRL 1006</strain>
    </source>
</reference>
<organism evidence="3 4">
    <name type="scientific">Talaromyces stipitatus (strain ATCC 10500 / CBS 375.48 / QM 6759 / NRRL 1006)</name>
    <name type="common">Penicillium stipitatum</name>
    <dbReference type="NCBI Taxonomy" id="441959"/>
    <lineage>
        <taxon>Eukaryota</taxon>
        <taxon>Fungi</taxon>
        <taxon>Dikarya</taxon>
        <taxon>Ascomycota</taxon>
        <taxon>Pezizomycotina</taxon>
        <taxon>Eurotiomycetes</taxon>
        <taxon>Eurotiomycetidae</taxon>
        <taxon>Eurotiales</taxon>
        <taxon>Trichocomaceae</taxon>
        <taxon>Talaromyces</taxon>
        <taxon>Talaromyces sect. Talaromyces</taxon>
    </lineage>
</organism>
<sequence length="216" mass="24315">MDFVLLDLFKFLNLDAGIEFRIKLAKTLNVDVGPNRSAVQNKALHQKLMDELARNNGQLPAKLYRIDEHEKLPPDLLQDVDGTQLKQSQTKNTLDTFSGGYMSEYKDGMLLEKTMEIPLLASTDRKLTKNNSTPSESDESKVLSHSSESTRDLSKSLSGIEAVDSQLAWIFLFQCSLTKVNVEKLARNVKRLIVRFGRNLEGETSEGLHKQAAKYV</sequence>
<dbReference type="AlphaFoldDB" id="B8LZI1"/>
<dbReference type="VEuPathDB" id="FungiDB:TSTA_093090"/>
<protein>
    <recommendedName>
        <fullName evidence="2">DUF3597 domain-containing protein</fullName>
    </recommendedName>
</protein>
<evidence type="ECO:0000259" key="2">
    <source>
        <dbReference type="Pfam" id="PF12200"/>
    </source>
</evidence>
<evidence type="ECO:0000313" key="4">
    <source>
        <dbReference type="Proteomes" id="UP000001745"/>
    </source>
</evidence>
<proteinExistence type="predicted"/>
<dbReference type="InParanoid" id="B8LZI1"/>
<dbReference type="GeneID" id="8102553"/>
<evidence type="ECO:0000256" key="1">
    <source>
        <dbReference type="SAM" id="MobiDB-lite"/>
    </source>
</evidence>
<dbReference type="Pfam" id="PF12200">
    <property type="entry name" value="DUF3597"/>
    <property type="match status" value="1"/>
</dbReference>
<name>B8LZI1_TALSN</name>
<feature type="region of interest" description="Disordered" evidence="1">
    <location>
        <begin position="122"/>
        <end position="148"/>
    </location>
</feature>
<gene>
    <name evidence="3" type="ORF">TSTA_093090</name>
</gene>
<feature type="domain" description="DUF3597" evidence="2">
    <location>
        <begin position="6"/>
        <end position="60"/>
    </location>
</feature>
<dbReference type="InterPro" id="IPR022016">
    <property type="entry name" value="DUF3597"/>
</dbReference>
<dbReference type="RefSeq" id="XP_002479026.1">
    <property type="nucleotide sequence ID" value="XM_002478981.1"/>
</dbReference>
<keyword evidence="4" id="KW-1185">Reference proteome</keyword>
<dbReference type="Proteomes" id="UP000001745">
    <property type="component" value="Unassembled WGS sequence"/>
</dbReference>